<dbReference type="Pfam" id="PF02563">
    <property type="entry name" value="Poly_export"/>
    <property type="match status" value="1"/>
</dbReference>
<evidence type="ECO:0000256" key="3">
    <source>
        <dbReference type="SAM" id="SignalP"/>
    </source>
</evidence>
<accession>A0ABU9CDE2</accession>
<evidence type="ECO:0000313" key="6">
    <source>
        <dbReference type="EMBL" id="MEK8049898.1"/>
    </source>
</evidence>
<comment type="caution">
    <text evidence="6">The sequence shown here is derived from an EMBL/GenBank/DDBJ whole genome shotgun (WGS) entry which is preliminary data.</text>
</comment>
<feature type="domain" description="Soluble ligand binding" evidence="5">
    <location>
        <begin position="206"/>
        <end position="252"/>
    </location>
</feature>
<proteinExistence type="predicted"/>
<dbReference type="PANTHER" id="PTHR33619:SF3">
    <property type="entry name" value="POLYSACCHARIDE EXPORT PROTEIN GFCE-RELATED"/>
    <property type="match status" value="1"/>
</dbReference>
<dbReference type="Proteomes" id="UP001365405">
    <property type="component" value="Unassembled WGS sequence"/>
</dbReference>
<feature type="domain" description="Soluble ligand binding" evidence="5">
    <location>
        <begin position="378"/>
        <end position="414"/>
    </location>
</feature>
<feature type="domain" description="Soluble ligand binding" evidence="5">
    <location>
        <begin position="516"/>
        <end position="564"/>
    </location>
</feature>
<feature type="region of interest" description="Disordered" evidence="2">
    <location>
        <begin position="41"/>
        <end position="79"/>
    </location>
</feature>
<keyword evidence="1 3" id="KW-0732">Signal</keyword>
<sequence>MKHTSALRRLHTWSILLASGLMALVSSGVLAQTDASDGTAQTAASTADKSGPIRLRTPAQTAPVDTTTQGQSSAPAAYTSGEFEQYVRSRSGNTEQKRHAEVRRLGADLMLADGGARSGELSPVVPADYVVSSGDEVQITLWGAVEGDLRLVVDRTGRISIPRVGVVQVAGVRNDSLAGVIERRISQVFKNFQLSVSLGQLRGVRVLVTGYVTNPGTYTVSALSTMVGVLMRAGGPAAAGSFRLIELRRQGQVVSRLDLYDLLLRGDRSADITVLPGDVVHVTAVGPQVGVIGSVNRPVVAELVPRDTLKDVLAMAGGFSPVADTSRVMIERLQDRLNQRIVEVRLPQGGATPLTQGDVVRIFSATETLLSNQHQNKRVRVEGEVGKPGEYILPPAASLGDAIRIAGGLSDAAYLFGTQFTRERVRISQQENYERALRDLETDLTRSTGAQRVSSTDQVAQGQAQVAANARLLDRLRALRPNGRVVLQLTPTTSALPDLALEDGDSIYIPPRPTTVGVFGSVYNAGSYLHTNARYLGDYLRLAGGPTKGADQESIFVIRANGQVVSNRQGSQGFFSRTNIADATVAEPGDTIFVPEEMDKTTWMQAAKDWTQLLYQFGIGIAGIKSAIN</sequence>
<name>A0ABU9CDE2_9BURK</name>
<evidence type="ECO:0000259" key="4">
    <source>
        <dbReference type="Pfam" id="PF02563"/>
    </source>
</evidence>
<protein>
    <submittedName>
        <fullName evidence="6">SLBB domain-containing protein</fullName>
    </submittedName>
</protein>
<gene>
    <name evidence="6" type="ORF">AACH10_06590</name>
</gene>
<dbReference type="Pfam" id="PF10531">
    <property type="entry name" value="SLBB"/>
    <property type="match status" value="4"/>
</dbReference>
<evidence type="ECO:0000313" key="7">
    <source>
        <dbReference type="Proteomes" id="UP001365405"/>
    </source>
</evidence>
<evidence type="ECO:0000259" key="5">
    <source>
        <dbReference type="Pfam" id="PF10531"/>
    </source>
</evidence>
<feature type="compositionally biased region" description="Polar residues" evidence="2">
    <location>
        <begin position="58"/>
        <end position="74"/>
    </location>
</feature>
<evidence type="ECO:0000256" key="1">
    <source>
        <dbReference type="ARBA" id="ARBA00022729"/>
    </source>
</evidence>
<dbReference type="InterPro" id="IPR049712">
    <property type="entry name" value="Poly_export"/>
</dbReference>
<dbReference type="RefSeq" id="WP_341409569.1">
    <property type="nucleotide sequence ID" value="NZ_JBBUTH010000003.1"/>
</dbReference>
<dbReference type="Gene3D" id="3.10.560.10">
    <property type="entry name" value="Outer membrane lipoprotein wza domain like"/>
    <property type="match status" value="4"/>
</dbReference>
<dbReference type="PANTHER" id="PTHR33619">
    <property type="entry name" value="POLYSACCHARIDE EXPORT PROTEIN GFCE-RELATED"/>
    <property type="match status" value="1"/>
</dbReference>
<feature type="signal peptide" evidence="3">
    <location>
        <begin position="1"/>
        <end position="31"/>
    </location>
</feature>
<dbReference type="EMBL" id="JBBUTH010000003">
    <property type="protein sequence ID" value="MEK8049898.1"/>
    <property type="molecule type" value="Genomic_DNA"/>
</dbReference>
<feature type="chain" id="PRO_5046985396" evidence="3">
    <location>
        <begin position="32"/>
        <end position="629"/>
    </location>
</feature>
<reference evidence="6 7" key="1">
    <citation type="submission" date="2024-04" db="EMBL/GenBank/DDBJ databases">
        <title>Novel species of the genus Ideonella isolated from streams.</title>
        <authorList>
            <person name="Lu H."/>
        </authorList>
    </citation>
    <scope>NUCLEOTIDE SEQUENCE [LARGE SCALE GENOMIC DNA]</scope>
    <source>
        <strain evidence="6 7">DXS22W</strain>
    </source>
</reference>
<dbReference type="Gene3D" id="3.30.1950.10">
    <property type="entry name" value="wza like domain"/>
    <property type="match status" value="1"/>
</dbReference>
<feature type="domain" description="Polysaccharide export protein N-terminal" evidence="4">
    <location>
        <begin position="125"/>
        <end position="198"/>
    </location>
</feature>
<evidence type="ECO:0000256" key="2">
    <source>
        <dbReference type="SAM" id="MobiDB-lite"/>
    </source>
</evidence>
<keyword evidence="7" id="KW-1185">Reference proteome</keyword>
<dbReference type="InterPro" id="IPR003715">
    <property type="entry name" value="Poly_export_N"/>
</dbReference>
<feature type="domain" description="Soluble ligand binding" evidence="5">
    <location>
        <begin position="289"/>
        <end position="333"/>
    </location>
</feature>
<dbReference type="InterPro" id="IPR019554">
    <property type="entry name" value="Soluble_ligand-bd"/>
</dbReference>
<organism evidence="6 7">
    <name type="scientific">Pseudaquabacterium inlustre</name>
    <dbReference type="NCBI Taxonomy" id="2984192"/>
    <lineage>
        <taxon>Bacteria</taxon>
        <taxon>Pseudomonadati</taxon>
        <taxon>Pseudomonadota</taxon>
        <taxon>Betaproteobacteria</taxon>
        <taxon>Burkholderiales</taxon>
        <taxon>Sphaerotilaceae</taxon>
        <taxon>Pseudaquabacterium</taxon>
    </lineage>
</organism>